<organism evidence="1 2">
    <name type="scientific">Ancylostoma caninum</name>
    <name type="common">Dog hookworm</name>
    <dbReference type="NCBI Taxonomy" id="29170"/>
    <lineage>
        <taxon>Eukaryota</taxon>
        <taxon>Metazoa</taxon>
        <taxon>Ecdysozoa</taxon>
        <taxon>Nematoda</taxon>
        <taxon>Chromadorea</taxon>
        <taxon>Rhabditida</taxon>
        <taxon>Rhabditina</taxon>
        <taxon>Rhabditomorpha</taxon>
        <taxon>Strongyloidea</taxon>
        <taxon>Ancylostomatidae</taxon>
        <taxon>Ancylostomatinae</taxon>
        <taxon>Ancylostoma</taxon>
    </lineage>
</organism>
<protein>
    <submittedName>
        <fullName evidence="1">Uncharacterized protein</fullName>
    </submittedName>
</protein>
<accession>A0A368G7P0</accession>
<sequence>MAFCAEQLVSPEDYERYKIFDESGYDSLIPRYLDRANCETATYGSILLMEGSPKMYLMW</sequence>
<dbReference type="AlphaFoldDB" id="A0A368G7P0"/>
<evidence type="ECO:0000313" key="1">
    <source>
        <dbReference type="EMBL" id="RCN38707.1"/>
    </source>
</evidence>
<name>A0A368G7P0_ANCCA</name>
<dbReference type="Proteomes" id="UP000252519">
    <property type="component" value="Unassembled WGS sequence"/>
</dbReference>
<comment type="caution">
    <text evidence="1">The sequence shown here is derived from an EMBL/GenBank/DDBJ whole genome shotgun (WGS) entry which is preliminary data.</text>
</comment>
<gene>
    <name evidence="1" type="ORF">ANCCAN_15357</name>
</gene>
<proteinExistence type="predicted"/>
<keyword evidence="2" id="KW-1185">Reference proteome</keyword>
<reference evidence="1 2" key="1">
    <citation type="submission" date="2014-10" db="EMBL/GenBank/DDBJ databases">
        <title>Draft genome of the hookworm Ancylostoma caninum.</title>
        <authorList>
            <person name="Mitreva M."/>
        </authorList>
    </citation>
    <scope>NUCLEOTIDE SEQUENCE [LARGE SCALE GENOMIC DNA]</scope>
    <source>
        <strain evidence="1 2">Baltimore</strain>
    </source>
</reference>
<evidence type="ECO:0000313" key="2">
    <source>
        <dbReference type="Proteomes" id="UP000252519"/>
    </source>
</evidence>
<dbReference type="EMBL" id="JOJR01000380">
    <property type="protein sequence ID" value="RCN38707.1"/>
    <property type="molecule type" value="Genomic_DNA"/>
</dbReference>